<evidence type="ECO:0000313" key="2">
    <source>
        <dbReference type="Proteomes" id="UP000238701"/>
    </source>
</evidence>
<dbReference type="Pfam" id="PF07676">
    <property type="entry name" value="PD40"/>
    <property type="match status" value="1"/>
</dbReference>
<dbReference type="AlphaFoldDB" id="A0A2U3JWC5"/>
<dbReference type="EMBL" id="OMOD01000002">
    <property type="protein sequence ID" value="SPF31628.1"/>
    <property type="molecule type" value="Genomic_DNA"/>
</dbReference>
<dbReference type="InterPro" id="IPR011042">
    <property type="entry name" value="6-blade_b-propeller_TolB-like"/>
</dbReference>
<reference evidence="2" key="1">
    <citation type="submission" date="2018-02" db="EMBL/GenBank/DDBJ databases">
        <authorList>
            <person name="Hausmann B."/>
        </authorList>
    </citation>
    <scope>NUCLEOTIDE SEQUENCE [LARGE SCALE GENOMIC DNA]</scope>
    <source>
        <strain evidence="2">Peat soil MAG SbA1</strain>
    </source>
</reference>
<name>A0A2U3JWC5_9BACT</name>
<proteinExistence type="predicted"/>
<gene>
    <name evidence="1" type="ORF">SBA1_100084</name>
</gene>
<sequence>MFSPDGRSLAYFSYESGRPEVYVIPFLSDGAKYQVSTTGGDLTLLCLHM</sequence>
<accession>A0A2U3JWC5</accession>
<dbReference type="Proteomes" id="UP000238701">
    <property type="component" value="Unassembled WGS sequence"/>
</dbReference>
<dbReference type="SUPFAM" id="SSF69304">
    <property type="entry name" value="Tricorn protease N-terminal domain"/>
    <property type="match status" value="1"/>
</dbReference>
<evidence type="ECO:0000313" key="1">
    <source>
        <dbReference type="EMBL" id="SPF31628.1"/>
    </source>
</evidence>
<organism evidence="1 2">
    <name type="scientific">Candidatus Sulfotelmatobacter kueseliae</name>
    <dbReference type="NCBI Taxonomy" id="2042962"/>
    <lineage>
        <taxon>Bacteria</taxon>
        <taxon>Pseudomonadati</taxon>
        <taxon>Acidobacteriota</taxon>
        <taxon>Terriglobia</taxon>
        <taxon>Terriglobales</taxon>
        <taxon>Candidatus Korobacteraceae</taxon>
        <taxon>Candidatus Sulfotelmatobacter</taxon>
    </lineage>
</organism>
<dbReference type="Gene3D" id="2.120.10.30">
    <property type="entry name" value="TolB, C-terminal domain"/>
    <property type="match status" value="1"/>
</dbReference>
<protein>
    <submittedName>
        <fullName evidence="1">Uncharacterized protein</fullName>
    </submittedName>
</protein>
<dbReference type="InterPro" id="IPR011659">
    <property type="entry name" value="WD40"/>
</dbReference>